<dbReference type="PANTHER" id="PTHR34682:SF3">
    <property type="entry name" value="AT HOOK MOTIF-CONTAINING PROTEIN"/>
    <property type="match status" value="1"/>
</dbReference>
<dbReference type="InParanoid" id="A0A7J7C4G8"/>
<organism evidence="2 3">
    <name type="scientific">Tripterygium wilfordii</name>
    <name type="common">Thunder God vine</name>
    <dbReference type="NCBI Taxonomy" id="458696"/>
    <lineage>
        <taxon>Eukaryota</taxon>
        <taxon>Viridiplantae</taxon>
        <taxon>Streptophyta</taxon>
        <taxon>Embryophyta</taxon>
        <taxon>Tracheophyta</taxon>
        <taxon>Spermatophyta</taxon>
        <taxon>Magnoliopsida</taxon>
        <taxon>eudicotyledons</taxon>
        <taxon>Gunneridae</taxon>
        <taxon>Pentapetalae</taxon>
        <taxon>rosids</taxon>
        <taxon>fabids</taxon>
        <taxon>Celastrales</taxon>
        <taxon>Celastraceae</taxon>
        <taxon>Tripterygium</taxon>
    </lineage>
</organism>
<name>A0A7J7C4G8_TRIWF</name>
<evidence type="ECO:0000313" key="2">
    <source>
        <dbReference type="EMBL" id="KAF5729040.1"/>
    </source>
</evidence>
<gene>
    <name evidence="2" type="ORF">HS088_TW21G01197</name>
</gene>
<dbReference type="PANTHER" id="PTHR34682">
    <property type="entry name" value="AT HOOK MOTIF-CONTAINING PROTEIN"/>
    <property type="match status" value="1"/>
</dbReference>
<feature type="region of interest" description="Disordered" evidence="1">
    <location>
        <begin position="1"/>
        <end position="55"/>
    </location>
</feature>
<keyword evidence="3" id="KW-1185">Reference proteome</keyword>
<feature type="compositionally biased region" description="Polar residues" evidence="1">
    <location>
        <begin position="354"/>
        <end position="374"/>
    </location>
</feature>
<dbReference type="OrthoDB" id="1919336at2759"/>
<dbReference type="EMBL" id="JAAARO010000021">
    <property type="protein sequence ID" value="KAF5729040.1"/>
    <property type="molecule type" value="Genomic_DNA"/>
</dbReference>
<feature type="compositionally biased region" description="Low complexity" evidence="1">
    <location>
        <begin position="375"/>
        <end position="387"/>
    </location>
</feature>
<feature type="compositionally biased region" description="Polar residues" evidence="1">
    <location>
        <begin position="253"/>
        <end position="292"/>
    </location>
</feature>
<dbReference type="Proteomes" id="UP000593562">
    <property type="component" value="Unassembled WGS sequence"/>
</dbReference>
<dbReference type="FunCoup" id="A0A7J7C4G8">
    <property type="interactions" value="50"/>
</dbReference>
<sequence length="425" mass="44235">MSQQRQGTGSPVEAPAKRKRGRPRKDENLVPVVRAATSGADSRKKNTQSSGASGAVSVRNEVVGQLVSGVVEGSFNDGYLINVKLSNSNVNLRGAVFLPGRSIPITAANDVAPQIPMIDRVEIDITSPDSQTKLHGSVSLVEQSDKAPSELNSKVCRAPGEDKPADPQSGIPSSSEKEPTSVILPLVDSIQVSAAGLSSGEKIKPPIAEFDSGNQSASVLVQSDPKVFEQNDMVIEASGMEKVPNTDEEMTGGSKQDGASASITENFPGTETAQQEFLTPSQGGNSEVQHNDSACDGPKSPDLEANKPPAFAEPEVISEPIGINISLENQPSSMDAKPEEDTPQELATNIVGDGNTSNLNRTAASDSAVITDTNSLSPPVVPSEPSLVAEGPVLPTVMEPEICASPGAANILDCNTNDTIAPTEL</sequence>
<feature type="region of interest" description="Disordered" evidence="1">
    <location>
        <begin position="244"/>
        <end position="387"/>
    </location>
</feature>
<protein>
    <recommendedName>
        <fullName evidence="4">AT hook motif-containing protein</fullName>
    </recommendedName>
</protein>
<evidence type="ECO:0008006" key="4">
    <source>
        <dbReference type="Google" id="ProtNLM"/>
    </source>
</evidence>
<reference evidence="2 3" key="1">
    <citation type="journal article" date="2020" name="Nat. Commun.">
        <title>Genome of Tripterygium wilfordii and identification of cytochrome P450 involved in triptolide biosynthesis.</title>
        <authorList>
            <person name="Tu L."/>
            <person name="Su P."/>
            <person name="Zhang Z."/>
            <person name="Gao L."/>
            <person name="Wang J."/>
            <person name="Hu T."/>
            <person name="Zhou J."/>
            <person name="Zhang Y."/>
            <person name="Zhao Y."/>
            <person name="Liu Y."/>
            <person name="Song Y."/>
            <person name="Tong Y."/>
            <person name="Lu Y."/>
            <person name="Yang J."/>
            <person name="Xu C."/>
            <person name="Jia M."/>
            <person name="Peters R.J."/>
            <person name="Huang L."/>
            <person name="Gao W."/>
        </authorList>
    </citation>
    <scope>NUCLEOTIDE SEQUENCE [LARGE SCALE GENOMIC DNA]</scope>
    <source>
        <strain evidence="3">cv. XIE 37</strain>
        <tissue evidence="2">Leaf</tissue>
    </source>
</reference>
<comment type="caution">
    <text evidence="2">The sequence shown here is derived from an EMBL/GenBank/DDBJ whole genome shotgun (WGS) entry which is preliminary data.</text>
</comment>
<accession>A0A7J7C4G8</accession>
<proteinExistence type="predicted"/>
<dbReference type="InterPro" id="IPR045881">
    <property type="entry name" value="MNM1-like"/>
</dbReference>
<dbReference type="AlphaFoldDB" id="A0A7J7C4G8"/>
<evidence type="ECO:0000313" key="3">
    <source>
        <dbReference type="Proteomes" id="UP000593562"/>
    </source>
</evidence>
<evidence type="ECO:0000256" key="1">
    <source>
        <dbReference type="SAM" id="MobiDB-lite"/>
    </source>
</evidence>
<feature type="region of interest" description="Disordered" evidence="1">
    <location>
        <begin position="140"/>
        <end position="180"/>
    </location>
</feature>